<dbReference type="GO" id="GO:0005525">
    <property type="term" value="F:GTP binding"/>
    <property type="evidence" value="ECO:0007669"/>
    <property type="project" value="InterPro"/>
</dbReference>
<evidence type="ECO:0000259" key="5">
    <source>
        <dbReference type="PROSITE" id="PS51718"/>
    </source>
</evidence>
<dbReference type="EMBL" id="NBSH01000014">
    <property type="protein sequence ID" value="ORX34446.1"/>
    <property type="molecule type" value="Genomic_DNA"/>
</dbReference>
<dbReference type="GeneID" id="33553833"/>
<dbReference type="AlphaFoldDB" id="A0A1Y1UAC3"/>
<dbReference type="GO" id="GO:0016020">
    <property type="term" value="C:membrane"/>
    <property type="evidence" value="ECO:0007669"/>
    <property type="project" value="TreeGrafter"/>
</dbReference>
<accession>A0A1Y1UAC3</accession>
<keyword evidence="1" id="KW-0547">Nucleotide-binding</keyword>
<proteinExistence type="predicted"/>
<organism evidence="6 7">
    <name type="scientific">Kockovaella imperatae</name>
    <dbReference type="NCBI Taxonomy" id="4999"/>
    <lineage>
        <taxon>Eukaryota</taxon>
        <taxon>Fungi</taxon>
        <taxon>Dikarya</taxon>
        <taxon>Basidiomycota</taxon>
        <taxon>Agaricomycotina</taxon>
        <taxon>Tremellomycetes</taxon>
        <taxon>Tremellales</taxon>
        <taxon>Cuniculitremaceae</taxon>
        <taxon>Kockovaella</taxon>
    </lineage>
</organism>
<evidence type="ECO:0000256" key="2">
    <source>
        <dbReference type="ARBA" id="ARBA00023134"/>
    </source>
</evidence>
<dbReference type="PROSITE" id="PS51718">
    <property type="entry name" value="G_DYNAMIN_2"/>
    <property type="match status" value="1"/>
</dbReference>
<dbReference type="GO" id="GO:0048312">
    <property type="term" value="P:intracellular distribution of mitochondria"/>
    <property type="evidence" value="ECO:0007669"/>
    <property type="project" value="TreeGrafter"/>
</dbReference>
<dbReference type="GO" id="GO:0005739">
    <property type="term" value="C:mitochondrion"/>
    <property type="evidence" value="ECO:0007669"/>
    <property type="project" value="TreeGrafter"/>
</dbReference>
<evidence type="ECO:0000313" key="7">
    <source>
        <dbReference type="Proteomes" id="UP000193218"/>
    </source>
</evidence>
<keyword evidence="2" id="KW-0342">GTP-binding</keyword>
<dbReference type="Pfam" id="PF01031">
    <property type="entry name" value="Dynamin_M"/>
    <property type="match status" value="1"/>
</dbReference>
<dbReference type="RefSeq" id="XP_021868709.1">
    <property type="nucleotide sequence ID" value="XM_022012025.1"/>
</dbReference>
<feature type="domain" description="GED" evidence="4">
    <location>
        <begin position="682"/>
        <end position="769"/>
    </location>
</feature>
<dbReference type="InterPro" id="IPR030381">
    <property type="entry name" value="G_DYNAMIN_dom"/>
</dbReference>
<dbReference type="GO" id="GO:0000266">
    <property type="term" value="P:mitochondrial fission"/>
    <property type="evidence" value="ECO:0007669"/>
    <property type="project" value="TreeGrafter"/>
</dbReference>
<dbReference type="InParanoid" id="A0A1Y1UAC3"/>
<dbReference type="GO" id="GO:0008017">
    <property type="term" value="F:microtubule binding"/>
    <property type="evidence" value="ECO:0007669"/>
    <property type="project" value="TreeGrafter"/>
</dbReference>
<dbReference type="GO" id="GO:0016559">
    <property type="term" value="P:peroxisome fission"/>
    <property type="evidence" value="ECO:0007669"/>
    <property type="project" value="TreeGrafter"/>
</dbReference>
<dbReference type="SMART" id="SM00053">
    <property type="entry name" value="DYNc"/>
    <property type="match status" value="1"/>
</dbReference>
<evidence type="ECO:0000259" key="4">
    <source>
        <dbReference type="PROSITE" id="PS51388"/>
    </source>
</evidence>
<dbReference type="GO" id="GO:0003924">
    <property type="term" value="F:GTPase activity"/>
    <property type="evidence" value="ECO:0007669"/>
    <property type="project" value="InterPro"/>
</dbReference>
<dbReference type="PRINTS" id="PR00195">
    <property type="entry name" value="DYNAMIN"/>
</dbReference>
<dbReference type="FunFam" id="3.40.50.300:FF:001425">
    <property type="entry name" value="Dynamin GTPase, putative"/>
    <property type="match status" value="1"/>
</dbReference>
<feature type="region of interest" description="Disordered" evidence="3">
    <location>
        <begin position="450"/>
        <end position="477"/>
    </location>
</feature>
<dbReference type="STRING" id="4999.A0A1Y1UAC3"/>
<dbReference type="PANTHER" id="PTHR11566:SF215">
    <property type="entry name" value="DYNAMIN GTPASE"/>
    <property type="match status" value="1"/>
</dbReference>
<dbReference type="InterPro" id="IPR045063">
    <property type="entry name" value="Dynamin_N"/>
</dbReference>
<name>A0A1Y1UAC3_9TREE</name>
<dbReference type="Gene3D" id="3.40.50.300">
    <property type="entry name" value="P-loop containing nucleotide triphosphate hydrolases"/>
    <property type="match status" value="1"/>
</dbReference>
<comment type="caution">
    <text evidence="6">The sequence shown here is derived from an EMBL/GenBank/DDBJ whole genome shotgun (WGS) entry which is preliminary data.</text>
</comment>
<dbReference type="SUPFAM" id="SSF52540">
    <property type="entry name" value="P-loop containing nucleoside triphosphate hydrolases"/>
    <property type="match status" value="1"/>
</dbReference>
<sequence>MANTKGKSEKATRTKSRKRISTTESSTPPVSIRKTHRKTRSSTSFVDPHLAEKIDKLLACGVGNDVNLPQLVVVGQQSSGKSSVLEGLTSLPFPRDSGLCTRFATQITFRRDVISSVNASITPGKNTSPEHQAKVKAWSREMAEFDTDIFAQVMAEANEIMGVGPHADGHQSAFSKDVFNLVITGPEEGHFSVIDVPGRFKRTETGVTTKDDIAMVEEMVYGYMKNPRTIMLVVVPCNTDIATQDIIEKAEEVDPLGQRTLGILTKPDLIDRGAESAIVDIMEGRKHQLALGWHLLRNPGQADLLRKDGSRSRSSEESIFFETKSPWNLLGSDKVGVESLLIRLQDLLEGHLQREFPKVKQDIRQKLTNVENQLQSLGPKRQTLMEQTHYLSQTATTYRDIAEAARSGHYAQNALLQDERLRLATIVVSRSDIFAKDMGTFGQAFSFNKDEAEGDTEDDQDPYRPTHSSGPALRPPGVIREQARMANVSPPIEEQYFSRSIDTPLEIADLVSPPMVLNDDDLEQDDAWVSKLWHSTRGYEMGTFQSHLIGDMMQRQAKKWRIISMGYVSDIICAVHHFITSVLTSLVVGERSRSALQSLLMESLKVYYANAFRQTDYLVDMDLKGPPVTHDPAFSSHLETLRQARVREQVAGKAMRDSNNQMVVRLQDLSGIRHISNEQHTIREIHDVLRAYYTVALTRFVDGIRRHVIDHILIVGPESPLKLFSPLFVSSLMPAQVQRIGDEEPKIRVRRQALEQQIQRLAEGKRILQ</sequence>
<evidence type="ECO:0000256" key="3">
    <source>
        <dbReference type="SAM" id="MobiDB-lite"/>
    </source>
</evidence>
<protein>
    <submittedName>
        <fullName evidence="6">Dynamin GTPase</fullName>
    </submittedName>
</protein>
<dbReference type="Proteomes" id="UP000193218">
    <property type="component" value="Unassembled WGS sequence"/>
</dbReference>
<dbReference type="PROSITE" id="PS51388">
    <property type="entry name" value="GED"/>
    <property type="match status" value="1"/>
</dbReference>
<feature type="compositionally biased region" description="Basic and acidic residues" evidence="3">
    <location>
        <begin position="1"/>
        <end position="12"/>
    </location>
</feature>
<keyword evidence="7" id="KW-1185">Reference proteome</keyword>
<dbReference type="InterPro" id="IPR022812">
    <property type="entry name" value="Dynamin"/>
</dbReference>
<dbReference type="InterPro" id="IPR020850">
    <property type="entry name" value="GED_dom"/>
</dbReference>
<evidence type="ECO:0000313" key="6">
    <source>
        <dbReference type="EMBL" id="ORX34446.1"/>
    </source>
</evidence>
<dbReference type="PANTHER" id="PTHR11566">
    <property type="entry name" value="DYNAMIN"/>
    <property type="match status" value="1"/>
</dbReference>
<gene>
    <name evidence="6" type="ORF">BD324DRAFT_150936</name>
</gene>
<dbReference type="CDD" id="cd08771">
    <property type="entry name" value="DLP_1"/>
    <property type="match status" value="1"/>
</dbReference>
<reference evidence="6 7" key="1">
    <citation type="submission" date="2017-03" db="EMBL/GenBank/DDBJ databases">
        <title>Widespread Adenine N6-methylation of Active Genes in Fungi.</title>
        <authorList>
            <consortium name="DOE Joint Genome Institute"/>
            <person name="Mondo S.J."/>
            <person name="Dannebaum R.O."/>
            <person name="Kuo R.C."/>
            <person name="Louie K.B."/>
            <person name="Bewick A.J."/>
            <person name="Labutti K."/>
            <person name="Haridas S."/>
            <person name="Kuo A."/>
            <person name="Salamov A."/>
            <person name="Ahrendt S.R."/>
            <person name="Lau R."/>
            <person name="Bowen B.P."/>
            <person name="Lipzen A."/>
            <person name="Sullivan W."/>
            <person name="Andreopoulos W.B."/>
            <person name="Clum A."/>
            <person name="Lindquist E."/>
            <person name="Daum C."/>
            <person name="Northen T.R."/>
            <person name="Ramamoorthy G."/>
            <person name="Schmitz R.J."/>
            <person name="Gryganskyi A."/>
            <person name="Culley D."/>
            <person name="Magnuson J."/>
            <person name="James T.Y."/>
            <person name="O'Malley M.A."/>
            <person name="Stajich J.E."/>
            <person name="Spatafora J.W."/>
            <person name="Visel A."/>
            <person name="Grigoriev I.V."/>
        </authorList>
    </citation>
    <scope>NUCLEOTIDE SEQUENCE [LARGE SCALE GENOMIC DNA]</scope>
    <source>
        <strain evidence="6 7">NRRL Y-17943</strain>
    </source>
</reference>
<feature type="domain" description="Dynamin-type G" evidence="5">
    <location>
        <begin position="65"/>
        <end position="357"/>
    </location>
</feature>
<evidence type="ECO:0000256" key="1">
    <source>
        <dbReference type="ARBA" id="ARBA00022741"/>
    </source>
</evidence>
<feature type="region of interest" description="Disordered" evidence="3">
    <location>
        <begin position="1"/>
        <end position="44"/>
    </location>
</feature>
<dbReference type="GO" id="GO:0005874">
    <property type="term" value="C:microtubule"/>
    <property type="evidence" value="ECO:0007669"/>
    <property type="project" value="TreeGrafter"/>
</dbReference>
<dbReference type="InterPro" id="IPR001401">
    <property type="entry name" value="Dynamin_GTPase"/>
</dbReference>
<dbReference type="GO" id="GO:0006897">
    <property type="term" value="P:endocytosis"/>
    <property type="evidence" value="ECO:0007669"/>
    <property type="project" value="TreeGrafter"/>
</dbReference>
<dbReference type="InterPro" id="IPR027417">
    <property type="entry name" value="P-loop_NTPase"/>
</dbReference>
<dbReference type="OrthoDB" id="2583551at2759"/>
<dbReference type="Pfam" id="PF00350">
    <property type="entry name" value="Dynamin_N"/>
    <property type="match status" value="1"/>
</dbReference>
<dbReference type="InterPro" id="IPR000375">
    <property type="entry name" value="Dynamin_stalk"/>
</dbReference>